<proteinExistence type="predicted"/>
<gene>
    <name evidence="2" type="ORF">B9T28_00860</name>
</gene>
<protein>
    <submittedName>
        <fullName evidence="2">Uncharacterized protein</fullName>
    </submittedName>
</protein>
<dbReference type="RefSeq" id="WP_086202077.1">
    <property type="nucleotide sequence ID" value="NZ_NEGB01000001.1"/>
</dbReference>
<dbReference type="AlphaFoldDB" id="A0A1Y3CL90"/>
<evidence type="ECO:0000313" key="3">
    <source>
        <dbReference type="Proteomes" id="UP000242765"/>
    </source>
</evidence>
<sequence length="278" mass="31884">MKKFIYVLCLVGIAWLIKLSYDFYQISAQLETLQNALHQSEQQNANLNDRLVALQRQTVGQQDPNLVMDSKQIKTEVASGLSPNLVIQQQLELVQFALQQHQYVYAVEKLNQLEQALEHYALADTIKKSLQQSIEQDKQNIQQFVLASNAQQTLLEDILHQLDQEIAKELENTQLKPSKSVTEHFWQKWFQIDVVTQPSSELVNRKIILKETQLRILLAQQALARGEVLEYQMMLNLAIQQCNALPDAASQKYKQQLINLKQIQMLPAPKLNSIAILG</sequence>
<comment type="caution">
    <text evidence="2">The sequence shown here is derived from an EMBL/GenBank/DDBJ whole genome shotgun (WGS) entry which is preliminary data.</text>
</comment>
<keyword evidence="1" id="KW-0175">Coiled coil</keyword>
<name>A0A1Y3CL90_9GAMM</name>
<dbReference type="Proteomes" id="UP000242765">
    <property type="component" value="Unassembled WGS sequence"/>
</dbReference>
<dbReference type="EMBL" id="NEGB01000001">
    <property type="protein sequence ID" value="OTG67218.1"/>
    <property type="molecule type" value="Genomic_DNA"/>
</dbReference>
<evidence type="ECO:0000313" key="2">
    <source>
        <dbReference type="EMBL" id="OTG67218.1"/>
    </source>
</evidence>
<feature type="coiled-coil region" evidence="1">
    <location>
        <begin position="30"/>
        <end position="57"/>
    </location>
</feature>
<organism evidence="2 3">
    <name type="scientific">Acinetobacter silvestris</name>
    <dbReference type="NCBI Taxonomy" id="1977882"/>
    <lineage>
        <taxon>Bacteria</taxon>
        <taxon>Pseudomonadati</taxon>
        <taxon>Pseudomonadota</taxon>
        <taxon>Gammaproteobacteria</taxon>
        <taxon>Moraxellales</taxon>
        <taxon>Moraxellaceae</taxon>
        <taxon>Acinetobacter</taxon>
    </lineage>
</organism>
<dbReference type="OrthoDB" id="6713263at2"/>
<evidence type="ECO:0000256" key="1">
    <source>
        <dbReference type="SAM" id="Coils"/>
    </source>
</evidence>
<accession>A0A1Y3CL90</accession>
<keyword evidence="3" id="KW-1185">Reference proteome</keyword>
<dbReference type="STRING" id="1977882.B9T28_00860"/>
<reference evidence="2 3" key="1">
    <citation type="submission" date="2017-04" db="EMBL/GenBank/DDBJ databases">
        <title>High diversity of culturable Acinetobacter species in natural soil and water ecosystems.</title>
        <authorList>
            <person name="Nemec A."/>
            <person name="Radolfova-Krizova L."/>
        </authorList>
    </citation>
    <scope>NUCLEOTIDE SEQUENCE [LARGE SCALE GENOMIC DNA]</scope>
    <source>
        <strain evidence="2 3">ANC 4999</strain>
    </source>
</reference>